<organism evidence="3 4">
    <name type="scientific">Actinoplanes couchii</name>
    <dbReference type="NCBI Taxonomy" id="403638"/>
    <lineage>
        <taxon>Bacteria</taxon>
        <taxon>Bacillati</taxon>
        <taxon>Actinomycetota</taxon>
        <taxon>Actinomycetes</taxon>
        <taxon>Micromonosporales</taxon>
        <taxon>Micromonosporaceae</taxon>
        <taxon>Actinoplanes</taxon>
    </lineage>
</organism>
<sequence length="124" mass="13348">MAPQETGLPASLRVGEVVDFVRAHFPSPMKRADLLERFGLPDLSHKQTGGLSGGQKRRLAVALAFAGNPEIVFLDEPTTGLDVEARLPVRSPFGPHPVGLNDPFRTTRDLGVSAGRGSPVRIER</sequence>
<reference evidence="3 4" key="1">
    <citation type="submission" date="2021-01" db="EMBL/GenBank/DDBJ databases">
        <title>Whole genome shotgun sequence of Actinoplanes couchii NBRC 106145.</title>
        <authorList>
            <person name="Komaki H."/>
            <person name="Tamura T."/>
        </authorList>
    </citation>
    <scope>NUCLEOTIDE SEQUENCE [LARGE SCALE GENOMIC DNA]</scope>
    <source>
        <strain evidence="3 4">NBRC 106145</strain>
    </source>
</reference>
<dbReference type="Pfam" id="PF00005">
    <property type="entry name" value="ABC_tran"/>
    <property type="match status" value="1"/>
</dbReference>
<dbReference type="InterPro" id="IPR003439">
    <property type="entry name" value="ABC_transporter-like_ATP-bd"/>
</dbReference>
<comment type="caution">
    <text evidence="3">The sequence shown here is derived from an EMBL/GenBank/DDBJ whole genome shotgun (WGS) entry which is preliminary data.</text>
</comment>
<evidence type="ECO:0000313" key="3">
    <source>
        <dbReference type="EMBL" id="GID58424.1"/>
    </source>
</evidence>
<dbReference type="InterPro" id="IPR027417">
    <property type="entry name" value="P-loop_NTPase"/>
</dbReference>
<feature type="region of interest" description="Disordered" evidence="1">
    <location>
        <begin position="92"/>
        <end position="124"/>
    </location>
</feature>
<evidence type="ECO:0000256" key="1">
    <source>
        <dbReference type="SAM" id="MobiDB-lite"/>
    </source>
</evidence>
<dbReference type="Proteomes" id="UP000612282">
    <property type="component" value="Unassembled WGS sequence"/>
</dbReference>
<evidence type="ECO:0000313" key="4">
    <source>
        <dbReference type="Proteomes" id="UP000612282"/>
    </source>
</evidence>
<keyword evidence="4" id="KW-1185">Reference proteome</keyword>
<name>A0ABQ3XIV2_9ACTN</name>
<dbReference type="SUPFAM" id="SSF52540">
    <property type="entry name" value="P-loop containing nucleoside triphosphate hydrolases"/>
    <property type="match status" value="1"/>
</dbReference>
<gene>
    <name evidence="3" type="ORF">Aco03nite_068280</name>
</gene>
<evidence type="ECO:0000259" key="2">
    <source>
        <dbReference type="Pfam" id="PF00005"/>
    </source>
</evidence>
<feature type="domain" description="ABC transporter" evidence="2">
    <location>
        <begin position="3"/>
        <end position="79"/>
    </location>
</feature>
<accession>A0ABQ3XIV2</accession>
<dbReference type="EMBL" id="BOMG01000085">
    <property type="protein sequence ID" value="GID58424.1"/>
    <property type="molecule type" value="Genomic_DNA"/>
</dbReference>
<dbReference type="PANTHER" id="PTHR43038:SF3">
    <property type="entry name" value="ABC TRANSPORTER G FAMILY MEMBER 20 ISOFORM X1"/>
    <property type="match status" value="1"/>
</dbReference>
<dbReference type="Gene3D" id="3.40.50.300">
    <property type="entry name" value="P-loop containing nucleotide triphosphate hydrolases"/>
    <property type="match status" value="1"/>
</dbReference>
<dbReference type="PANTHER" id="PTHR43038">
    <property type="entry name" value="ATP-BINDING CASSETTE, SUB-FAMILY H, MEMBER 1"/>
    <property type="match status" value="1"/>
</dbReference>
<protein>
    <recommendedName>
        <fullName evidence="2">ABC transporter domain-containing protein</fullName>
    </recommendedName>
</protein>
<proteinExistence type="predicted"/>